<evidence type="ECO:0000256" key="1">
    <source>
        <dbReference type="SAM" id="MobiDB-lite"/>
    </source>
</evidence>
<dbReference type="EMBL" id="ML977367">
    <property type="protein sequence ID" value="KAF2106065.1"/>
    <property type="molecule type" value="Genomic_DNA"/>
</dbReference>
<protein>
    <submittedName>
        <fullName evidence="2">Uncharacterized protein</fullName>
    </submittedName>
</protein>
<gene>
    <name evidence="2" type="ORF">BDV96DRAFT_694434</name>
</gene>
<reference evidence="2" key="1">
    <citation type="journal article" date="2020" name="Stud. Mycol.">
        <title>101 Dothideomycetes genomes: a test case for predicting lifestyles and emergence of pathogens.</title>
        <authorList>
            <person name="Haridas S."/>
            <person name="Albert R."/>
            <person name="Binder M."/>
            <person name="Bloem J."/>
            <person name="Labutti K."/>
            <person name="Salamov A."/>
            <person name="Andreopoulos B."/>
            <person name="Baker S."/>
            <person name="Barry K."/>
            <person name="Bills G."/>
            <person name="Bluhm B."/>
            <person name="Cannon C."/>
            <person name="Castanera R."/>
            <person name="Culley D."/>
            <person name="Daum C."/>
            <person name="Ezra D."/>
            <person name="Gonzalez J."/>
            <person name="Henrissat B."/>
            <person name="Kuo A."/>
            <person name="Liang C."/>
            <person name="Lipzen A."/>
            <person name="Lutzoni F."/>
            <person name="Magnuson J."/>
            <person name="Mondo S."/>
            <person name="Nolan M."/>
            <person name="Ohm R."/>
            <person name="Pangilinan J."/>
            <person name="Park H.-J."/>
            <person name="Ramirez L."/>
            <person name="Alfaro M."/>
            <person name="Sun H."/>
            <person name="Tritt A."/>
            <person name="Yoshinaga Y."/>
            <person name="Zwiers L.-H."/>
            <person name="Turgeon B."/>
            <person name="Goodwin S."/>
            <person name="Spatafora J."/>
            <person name="Crous P."/>
            <person name="Grigoriev I."/>
        </authorList>
    </citation>
    <scope>NUCLEOTIDE SEQUENCE</scope>
    <source>
        <strain evidence="2">CBS 627.86</strain>
    </source>
</reference>
<feature type="region of interest" description="Disordered" evidence="1">
    <location>
        <begin position="101"/>
        <end position="132"/>
    </location>
</feature>
<evidence type="ECO:0000313" key="2">
    <source>
        <dbReference type="EMBL" id="KAF2106065.1"/>
    </source>
</evidence>
<dbReference type="Proteomes" id="UP000799770">
    <property type="component" value="Unassembled WGS sequence"/>
</dbReference>
<accession>A0A6A5YG67</accession>
<keyword evidence="3" id="KW-1185">Reference proteome</keyword>
<name>A0A6A5YG67_9PLEO</name>
<proteinExistence type="predicted"/>
<sequence>MEHQPFSGIDTVELRVHNDIALLWDALVRDRRGRPPILDIEHVRNLASAFAAWNQCACNVESDSDNASAGTMAALTNPRLPQAVVDSSALRRVPENPFGGPYAGVSHDLRRTENNGPPARINDPRDEGGSTGADAVIGVSTTRTEGLVALLASQVEALGNTHRKLSACCCALGDTPVSGRVYSILQLNRDDAARLHVDSETTEFNFLWDAISQRYAALKEKASAQLLEPRMLPAIEGVRGALQNLSIAHNRSAGTETPDLPDFHVDEPGHHIRRGLELPDMQRRRYISKQEAINGRRIDSSELRVWYDVVEIWEKFSFPIEDFNPRLLGKVRELEAAFLELWRLFVTKLTASSSDFPGLDPGPSS</sequence>
<dbReference type="AlphaFoldDB" id="A0A6A5YG67"/>
<evidence type="ECO:0000313" key="3">
    <source>
        <dbReference type="Proteomes" id="UP000799770"/>
    </source>
</evidence>
<organism evidence="2 3">
    <name type="scientific">Lophiotrema nucula</name>
    <dbReference type="NCBI Taxonomy" id="690887"/>
    <lineage>
        <taxon>Eukaryota</taxon>
        <taxon>Fungi</taxon>
        <taxon>Dikarya</taxon>
        <taxon>Ascomycota</taxon>
        <taxon>Pezizomycotina</taxon>
        <taxon>Dothideomycetes</taxon>
        <taxon>Pleosporomycetidae</taxon>
        <taxon>Pleosporales</taxon>
        <taxon>Lophiotremataceae</taxon>
        <taxon>Lophiotrema</taxon>
    </lineage>
</organism>